<dbReference type="Proteomes" id="UP000481852">
    <property type="component" value="Unassembled WGS sequence"/>
</dbReference>
<evidence type="ECO:0000259" key="1">
    <source>
        <dbReference type="Pfam" id="PF01507"/>
    </source>
</evidence>
<keyword evidence="3" id="KW-1185">Reference proteome</keyword>
<reference evidence="2 3" key="1">
    <citation type="submission" date="2019-08" db="EMBL/GenBank/DDBJ databases">
        <title>In-depth cultivation of the pig gut microbiome towards novel bacterial diversity and tailored functional studies.</title>
        <authorList>
            <person name="Wylensek D."/>
            <person name="Hitch T.C.A."/>
            <person name="Clavel T."/>
        </authorList>
    </citation>
    <scope>NUCLEOTIDE SEQUENCE [LARGE SCALE GENOMIC DNA]</scope>
    <source>
        <strain evidence="2 3">Oil+RF-744-WCA-WT-11</strain>
    </source>
</reference>
<organism evidence="2 3">
    <name type="scientific">Porcincola intestinalis</name>
    <dbReference type="NCBI Taxonomy" id="2606632"/>
    <lineage>
        <taxon>Bacteria</taxon>
        <taxon>Bacillati</taxon>
        <taxon>Bacillota</taxon>
        <taxon>Clostridia</taxon>
        <taxon>Lachnospirales</taxon>
        <taxon>Lachnospiraceae</taxon>
        <taxon>Porcincola</taxon>
    </lineage>
</organism>
<dbReference type="InterPro" id="IPR014729">
    <property type="entry name" value="Rossmann-like_a/b/a_fold"/>
</dbReference>
<dbReference type="GO" id="GO:0071453">
    <property type="term" value="P:cellular response to oxygen levels"/>
    <property type="evidence" value="ECO:0007669"/>
    <property type="project" value="TreeGrafter"/>
</dbReference>
<name>A0A6L5XBP3_9FIRM</name>
<dbReference type="RefSeq" id="WP_154527584.1">
    <property type="nucleotide sequence ID" value="NZ_VULZ01000026.1"/>
</dbReference>
<dbReference type="Pfam" id="PF11922">
    <property type="entry name" value="DUF3440"/>
    <property type="match status" value="1"/>
</dbReference>
<dbReference type="PANTHER" id="PTHR30083">
    <property type="entry name" value="TRANSCRIPTIONAL REGULATOR-RELATED"/>
    <property type="match status" value="1"/>
</dbReference>
<evidence type="ECO:0000313" key="2">
    <source>
        <dbReference type="EMBL" id="MSS16154.1"/>
    </source>
</evidence>
<dbReference type="InterPro" id="IPR002500">
    <property type="entry name" value="PAPS_reduct_dom"/>
</dbReference>
<feature type="non-terminal residue" evidence="2">
    <location>
        <position position="289"/>
    </location>
</feature>
<dbReference type="Pfam" id="PF01507">
    <property type="entry name" value="PAPS_reduct"/>
    <property type="match status" value="1"/>
</dbReference>
<comment type="caution">
    <text evidence="2">The sequence shown here is derived from an EMBL/GenBank/DDBJ whole genome shotgun (WGS) entry which is preliminary data.</text>
</comment>
<dbReference type="EMBL" id="VULZ01000026">
    <property type="protein sequence ID" value="MSS16154.1"/>
    <property type="molecule type" value="Genomic_DNA"/>
</dbReference>
<dbReference type="InterPro" id="IPR021845">
    <property type="entry name" value="DUF3440"/>
</dbReference>
<gene>
    <name evidence="2" type="ORF">FYJ35_14170</name>
</gene>
<sequence length="289" mass="34000">MEKIYQSKNVYKATQDRLEYIFNEFDNIVCAFSGGKDSGLLYHLVLQYMEQHGIHRRISLMHQDFEAEYTETAKYVEKTFAESPDFVDKYWLCLPMAVRNAMSTFDPYWYPWHPDQKDIWVREIPEHPYVYTEANAPWFSRGMTDPQTQHAFGMWYRDNHPGKTIILLGLRAQESLHRYNAIVNKRHTYGGKQWITQDAKNLYSASPIYDWETEDVWTAYGKYGFPYNKLYDLYYKAGVKLDDMRVASPFIEFAADSLNLYRVIEPNTWAKVVGRVNGANFGAIYGNTK</sequence>
<dbReference type="PANTHER" id="PTHR30083:SF0">
    <property type="entry name" value="3'-PHOSPHOADENOSINE 5'-PHOSPHOSULFATE SULFOTRANSFERASE (PAPS REDUCTASE)_FAD SYNTHETASE"/>
    <property type="match status" value="1"/>
</dbReference>
<dbReference type="Gene3D" id="3.40.50.620">
    <property type="entry name" value="HUPs"/>
    <property type="match status" value="1"/>
</dbReference>
<dbReference type="AlphaFoldDB" id="A0A6L5XBP3"/>
<dbReference type="GO" id="GO:0003824">
    <property type="term" value="F:catalytic activity"/>
    <property type="evidence" value="ECO:0007669"/>
    <property type="project" value="InterPro"/>
</dbReference>
<protein>
    <submittedName>
        <fullName evidence="2">DUF3440 domain-containing protein</fullName>
    </submittedName>
</protein>
<dbReference type="SUPFAM" id="SSF52402">
    <property type="entry name" value="Adenine nucleotide alpha hydrolases-like"/>
    <property type="match status" value="1"/>
</dbReference>
<evidence type="ECO:0000313" key="3">
    <source>
        <dbReference type="Proteomes" id="UP000481852"/>
    </source>
</evidence>
<accession>A0A6L5XBP3</accession>
<proteinExistence type="predicted"/>
<feature type="domain" description="Phosphoadenosine phosphosulphate reductase" evidence="1">
    <location>
        <begin position="163"/>
        <end position="235"/>
    </location>
</feature>